<dbReference type="FunFam" id="1.10.1650.10:FF:000001">
    <property type="entry name" value="Ribosomal protein L19"/>
    <property type="match status" value="1"/>
</dbReference>
<organism evidence="7 8">
    <name type="scientific">Cerrena zonata</name>
    <dbReference type="NCBI Taxonomy" id="2478898"/>
    <lineage>
        <taxon>Eukaryota</taxon>
        <taxon>Fungi</taxon>
        <taxon>Dikarya</taxon>
        <taxon>Basidiomycota</taxon>
        <taxon>Agaricomycotina</taxon>
        <taxon>Agaricomycetes</taxon>
        <taxon>Polyporales</taxon>
        <taxon>Cerrenaceae</taxon>
        <taxon>Cerrena</taxon>
    </lineage>
</organism>
<gene>
    <name evidence="7" type="ORF">QCA50_008432</name>
</gene>
<dbReference type="Proteomes" id="UP001385951">
    <property type="component" value="Unassembled WGS sequence"/>
</dbReference>
<feature type="region of interest" description="Disordered" evidence="5">
    <location>
        <begin position="75"/>
        <end position="97"/>
    </location>
</feature>
<dbReference type="InterPro" id="IPR033935">
    <property type="entry name" value="Ribosomal_eL19_euk"/>
</dbReference>
<dbReference type="InterPro" id="IPR035970">
    <property type="entry name" value="60S_ribosomal_eL19_sf"/>
</dbReference>
<evidence type="ECO:0000256" key="2">
    <source>
        <dbReference type="ARBA" id="ARBA00022980"/>
    </source>
</evidence>
<dbReference type="AlphaFoldDB" id="A0AAW0GDS6"/>
<dbReference type="InterPro" id="IPR000196">
    <property type="entry name" value="Ribosomal_eL19_dom"/>
</dbReference>
<dbReference type="CDD" id="cd01417">
    <property type="entry name" value="Ribosomal_L19e_E"/>
    <property type="match status" value="1"/>
</dbReference>
<comment type="caution">
    <text evidence="7">The sequence shown here is derived from an EMBL/GenBank/DDBJ whole genome shotgun (WGS) entry which is preliminary data.</text>
</comment>
<evidence type="ECO:0000256" key="3">
    <source>
        <dbReference type="ARBA" id="ARBA00023274"/>
    </source>
</evidence>
<dbReference type="GO" id="GO:0003723">
    <property type="term" value="F:RNA binding"/>
    <property type="evidence" value="ECO:0007669"/>
    <property type="project" value="InterPro"/>
</dbReference>
<dbReference type="InterPro" id="IPR039547">
    <property type="entry name" value="Ribosomal_eL19"/>
</dbReference>
<dbReference type="GO" id="GO:0006412">
    <property type="term" value="P:translation"/>
    <property type="evidence" value="ECO:0007669"/>
    <property type="project" value="InterPro"/>
</dbReference>
<dbReference type="EMBL" id="JASBNA010000011">
    <property type="protein sequence ID" value="KAK7688062.1"/>
    <property type="molecule type" value="Genomic_DNA"/>
</dbReference>
<evidence type="ECO:0000259" key="6">
    <source>
        <dbReference type="SMART" id="SM01416"/>
    </source>
</evidence>
<feature type="compositionally biased region" description="Basic residues" evidence="5">
    <location>
        <begin position="172"/>
        <end position="183"/>
    </location>
</feature>
<keyword evidence="2 4" id="KW-0689">Ribosomal protein</keyword>
<dbReference type="HAMAP" id="MF_01475">
    <property type="entry name" value="Ribosomal_eL19"/>
    <property type="match status" value="1"/>
</dbReference>
<dbReference type="FunFam" id="1.10.1200.240:FF:000001">
    <property type="entry name" value="Ribosomal protein L19"/>
    <property type="match status" value="1"/>
</dbReference>
<dbReference type="PANTHER" id="PTHR10722">
    <property type="entry name" value="60S RIBOSOMAL PROTEIN L19"/>
    <property type="match status" value="1"/>
</dbReference>
<proteinExistence type="inferred from homology"/>
<accession>A0AAW0GDS6</accession>
<dbReference type="PROSITE" id="PS00526">
    <property type="entry name" value="RIBOSOMAL_L19E"/>
    <property type="match status" value="1"/>
</dbReference>
<protein>
    <recommendedName>
        <fullName evidence="4">Ribosomal protein L19</fullName>
    </recommendedName>
</protein>
<feature type="region of interest" description="Disordered" evidence="5">
    <location>
        <begin position="172"/>
        <end position="191"/>
    </location>
</feature>
<reference evidence="7 8" key="1">
    <citation type="submission" date="2022-09" db="EMBL/GenBank/DDBJ databases">
        <authorList>
            <person name="Palmer J.M."/>
        </authorList>
    </citation>
    <scope>NUCLEOTIDE SEQUENCE [LARGE SCALE GENOMIC DNA]</scope>
    <source>
        <strain evidence="7 8">DSM 7382</strain>
    </source>
</reference>
<dbReference type="GO" id="GO:0003735">
    <property type="term" value="F:structural constituent of ribosome"/>
    <property type="evidence" value="ECO:0007669"/>
    <property type="project" value="InterPro"/>
</dbReference>
<dbReference type="InterPro" id="IPR023638">
    <property type="entry name" value="Ribosomal_eL19_CS"/>
</dbReference>
<keyword evidence="8" id="KW-1185">Reference proteome</keyword>
<feature type="domain" description="Large ribosomal subunit protein eL19" evidence="6">
    <location>
        <begin position="104"/>
        <end position="247"/>
    </location>
</feature>
<keyword evidence="3 4" id="KW-0687">Ribonucleoprotein</keyword>
<evidence type="ECO:0000313" key="7">
    <source>
        <dbReference type="EMBL" id="KAK7688062.1"/>
    </source>
</evidence>
<dbReference type="Pfam" id="PF01280">
    <property type="entry name" value="Ribosomal_L19e"/>
    <property type="match status" value="1"/>
</dbReference>
<dbReference type="SMART" id="SM01416">
    <property type="entry name" value="Ribosomal_L19e"/>
    <property type="match status" value="1"/>
</dbReference>
<evidence type="ECO:0000256" key="4">
    <source>
        <dbReference type="RuleBase" id="RU000574"/>
    </source>
</evidence>
<evidence type="ECO:0000313" key="8">
    <source>
        <dbReference type="Proteomes" id="UP001385951"/>
    </source>
</evidence>
<evidence type="ECO:0000256" key="5">
    <source>
        <dbReference type="SAM" id="MobiDB-lite"/>
    </source>
</evidence>
<dbReference type="InterPro" id="IPR015972">
    <property type="entry name" value="Ribosomal_eL19_dom1"/>
</dbReference>
<dbReference type="Gene3D" id="1.10.1650.10">
    <property type="match status" value="1"/>
</dbReference>
<sequence length="296" mass="33498">MNKQPQAATVTEQPSLQRHRTTFNSEVALAAAEQRASRSIQSPRPRTIAPVSCHAPPVLCSSSDKVSATCGWLGSRKRRSHEPPLSHIAPPIDHPQDFKTTMVNLRSQKRLAASVAGVGKRKIWLDPSDQSEIGNANSRTHVKKLIKDGSIIVKPNVVHSRARTRDLLAAKRKGRHTGPGKRKGTSEARMPTKVQWMRRQRVLRRLLRKYREAGKIDKHLYHSLYQKSKGNVFKNKRVLMEYIHKAKAEKTRTKVLSDQMEARRVKNKAARERRAARVAEKRQAILAVEHDAAVQE</sequence>
<dbReference type="SUPFAM" id="SSF48140">
    <property type="entry name" value="Ribosomal protein L19 (L19e)"/>
    <property type="match status" value="1"/>
</dbReference>
<dbReference type="GO" id="GO:0022625">
    <property type="term" value="C:cytosolic large ribosomal subunit"/>
    <property type="evidence" value="ECO:0007669"/>
    <property type="project" value="InterPro"/>
</dbReference>
<dbReference type="Gene3D" id="1.10.1200.240">
    <property type="match status" value="1"/>
</dbReference>
<name>A0AAW0GDS6_9APHY</name>
<feature type="compositionally biased region" description="Polar residues" evidence="5">
    <location>
        <begin position="1"/>
        <end position="16"/>
    </location>
</feature>
<evidence type="ECO:0000256" key="1">
    <source>
        <dbReference type="ARBA" id="ARBA00011082"/>
    </source>
</evidence>
<dbReference type="InterPro" id="IPR057260">
    <property type="entry name" value="Ribosomal_L19e_C"/>
</dbReference>
<feature type="region of interest" description="Disordered" evidence="5">
    <location>
        <begin position="1"/>
        <end position="21"/>
    </location>
</feature>
<comment type="similarity">
    <text evidence="1 4">Belongs to the eukaryotic ribosomal protein eL19 family.</text>
</comment>
<dbReference type="Pfam" id="PF25476">
    <property type="entry name" value="Ribosomal_L19e_C"/>
    <property type="match status" value="1"/>
</dbReference>
<dbReference type="InterPro" id="IPR057259">
    <property type="entry name" value="Ribosomal_L19e"/>
</dbReference>
<dbReference type="NCBIfam" id="NF006343">
    <property type="entry name" value="PRK08570.1"/>
    <property type="match status" value="1"/>
</dbReference>